<keyword evidence="4 7" id="KW-0812">Transmembrane</keyword>
<organism evidence="8 9">
    <name type="scientific">Falsiruegeria litorea R37</name>
    <dbReference type="NCBI Taxonomy" id="1200284"/>
    <lineage>
        <taxon>Bacteria</taxon>
        <taxon>Pseudomonadati</taxon>
        <taxon>Pseudomonadota</taxon>
        <taxon>Alphaproteobacteria</taxon>
        <taxon>Rhodobacterales</taxon>
        <taxon>Roseobacteraceae</taxon>
        <taxon>Falsiruegeria</taxon>
    </lineage>
</organism>
<proteinExistence type="inferred from homology"/>
<evidence type="ECO:0000256" key="5">
    <source>
        <dbReference type="ARBA" id="ARBA00022989"/>
    </source>
</evidence>
<evidence type="ECO:0000313" key="9">
    <source>
        <dbReference type="Proteomes" id="UP000193077"/>
    </source>
</evidence>
<sequence>MICSQLSGRPLVWGVPVLAEAAALGRSVVFAHVLGPDELGQAMMLALTVRMAEMASDFGIDRLMVQAADGETARLQAELQGVSVLRGLIVGVILLGLAPVFALVLGKGPDSAAYAFLALVPVARGFVHLDFRRFERRFRYGAMARVEAGATLVAAVAVFPAALMFQDHRAMSAVLVMHAMTFALLSHAAAVRPYRLAMSWGALERVYRFGAPLMMNAALLFCAFYADRLIVAEVYGWAVLAVYGIALQLAMLPAQIAGRAAASLLLPRLSAAHREKRLPQIWTPVLAGYIAGATGFAASFVFFAPAAIEAVYGSAFRPDPLLSVAVAMAGGFRILRTPFSQLAVATGRTADPARANLIRALAIVPAAFCAMGGLPLAAVAWAAALGEAGATIRAVLQANTTLKPTLIKEVFA</sequence>
<dbReference type="PANTHER" id="PTHR30250">
    <property type="entry name" value="PST FAMILY PREDICTED COLANIC ACID TRANSPORTER"/>
    <property type="match status" value="1"/>
</dbReference>
<dbReference type="RefSeq" id="WP_165759854.1">
    <property type="nucleotide sequence ID" value="NZ_FWFO01000004.1"/>
</dbReference>
<dbReference type="EMBL" id="FWFO01000004">
    <property type="protein sequence ID" value="SLN67435.1"/>
    <property type="molecule type" value="Genomic_DNA"/>
</dbReference>
<keyword evidence="6 7" id="KW-0472">Membrane</keyword>
<feature type="transmembrane region" description="Helical" evidence="7">
    <location>
        <begin position="84"/>
        <end position="105"/>
    </location>
</feature>
<reference evidence="8 9" key="1">
    <citation type="submission" date="2017-03" db="EMBL/GenBank/DDBJ databases">
        <authorList>
            <person name="Afonso C.L."/>
            <person name="Miller P.J."/>
            <person name="Scott M.A."/>
            <person name="Spackman E."/>
            <person name="Goraichik I."/>
            <person name="Dimitrov K.M."/>
            <person name="Suarez D.L."/>
            <person name="Swayne D.E."/>
        </authorList>
    </citation>
    <scope>NUCLEOTIDE SEQUENCE [LARGE SCALE GENOMIC DNA]</scope>
    <source>
        <strain evidence="8 9">CECT 7639</strain>
    </source>
</reference>
<dbReference type="Pfam" id="PF13440">
    <property type="entry name" value="Polysacc_synt_3"/>
    <property type="match status" value="1"/>
</dbReference>
<evidence type="ECO:0000256" key="1">
    <source>
        <dbReference type="ARBA" id="ARBA00004651"/>
    </source>
</evidence>
<dbReference type="InterPro" id="IPR050833">
    <property type="entry name" value="Poly_Biosynth_Transport"/>
</dbReference>
<feature type="transmembrane region" description="Helical" evidence="7">
    <location>
        <begin position="238"/>
        <end position="266"/>
    </location>
</feature>
<protein>
    <submittedName>
        <fullName evidence="8">Colanic acid exporter</fullName>
    </submittedName>
</protein>
<keyword evidence="9" id="KW-1185">Reference proteome</keyword>
<evidence type="ECO:0000256" key="6">
    <source>
        <dbReference type="ARBA" id="ARBA00023136"/>
    </source>
</evidence>
<comment type="similarity">
    <text evidence="2">Belongs to the polysaccharide synthase family.</text>
</comment>
<feature type="transmembrane region" description="Helical" evidence="7">
    <location>
        <begin position="171"/>
        <end position="194"/>
    </location>
</feature>
<feature type="transmembrane region" description="Helical" evidence="7">
    <location>
        <begin position="148"/>
        <end position="165"/>
    </location>
</feature>
<keyword evidence="3" id="KW-1003">Cell membrane</keyword>
<evidence type="ECO:0000313" key="8">
    <source>
        <dbReference type="EMBL" id="SLN67435.1"/>
    </source>
</evidence>
<dbReference type="Proteomes" id="UP000193077">
    <property type="component" value="Unassembled WGS sequence"/>
</dbReference>
<gene>
    <name evidence="8" type="ORF">TRL7639_03884</name>
</gene>
<accession>A0A1Y5TN09</accession>
<feature type="transmembrane region" description="Helical" evidence="7">
    <location>
        <begin position="286"/>
        <end position="308"/>
    </location>
</feature>
<dbReference type="AlphaFoldDB" id="A0A1Y5TN09"/>
<feature type="transmembrane region" description="Helical" evidence="7">
    <location>
        <begin position="360"/>
        <end position="384"/>
    </location>
</feature>
<feature type="transmembrane region" description="Helical" evidence="7">
    <location>
        <begin position="111"/>
        <end position="127"/>
    </location>
</feature>
<evidence type="ECO:0000256" key="2">
    <source>
        <dbReference type="ARBA" id="ARBA00007430"/>
    </source>
</evidence>
<comment type="subcellular location">
    <subcellularLocation>
        <location evidence="1">Cell membrane</location>
        <topology evidence="1">Multi-pass membrane protein</topology>
    </subcellularLocation>
</comment>
<dbReference type="GO" id="GO:0005886">
    <property type="term" value="C:plasma membrane"/>
    <property type="evidence" value="ECO:0007669"/>
    <property type="project" value="UniProtKB-SubCell"/>
</dbReference>
<keyword evidence="5 7" id="KW-1133">Transmembrane helix</keyword>
<evidence type="ECO:0000256" key="3">
    <source>
        <dbReference type="ARBA" id="ARBA00022475"/>
    </source>
</evidence>
<feature type="transmembrane region" description="Helical" evidence="7">
    <location>
        <begin position="206"/>
        <end position="226"/>
    </location>
</feature>
<evidence type="ECO:0000256" key="4">
    <source>
        <dbReference type="ARBA" id="ARBA00022692"/>
    </source>
</evidence>
<name>A0A1Y5TN09_9RHOB</name>
<dbReference type="PANTHER" id="PTHR30250:SF10">
    <property type="entry name" value="LIPOPOLYSACCHARIDE BIOSYNTHESIS PROTEIN WZXC"/>
    <property type="match status" value="1"/>
</dbReference>
<evidence type="ECO:0000256" key="7">
    <source>
        <dbReference type="SAM" id="Phobius"/>
    </source>
</evidence>